<dbReference type="KEGG" id="bbel:109485233"/>
<reference evidence="5" key="1">
    <citation type="submission" date="2025-08" db="UniProtKB">
        <authorList>
            <consortium name="RefSeq"/>
        </authorList>
    </citation>
    <scope>IDENTIFICATION</scope>
    <source>
        <tissue evidence="5">Gonad</tissue>
    </source>
</reference>
<keyword evidence="4" id="KW-1185">Reference proteome</keyword>
<feature type="compositionally biased region" description="Polar residues" evidence="2">
    <location>
        <begin position="378"/>
        <end position="387"/>
    </location>
</feature>
<dbReference type="PANTHER" id="PTHR14963">
    <property type="entry name" value="RHO GTPASE ACTIVATING PROTEIN 18,19-RELATED"/>
    <property type="match status" value="1"/>
</dbReference>
<feature type="domain" description="Rho-GAP" evidence="3">
    <location>
        <begin position="101"/>
        <end position="295"/>
    </location>
</feature>
<dbReference type="InterPro" id="IPR008936">
    <property type="entry name" value="Rho_GTPase_activation_prot"/>
</dbReference>
<feature type="compositionally biased region" description="Basic residues" evidence="2">
    <location>
        <begin position="392"/>
        <end position="403"/>
    </location>
</feature>
<dbReference type="Gene3D" id="1.10.555.10">
    <property type="entry name" value="Rho GTPase activation protein"/>
    <property type="match status" value="1"/>
</dbReference>
<dbReference type="GO" id="GO:0051056">
    <property type="term" value="P:regulation of small GTPase mediated signal transduction"/>
    <property type="evidence" value="ECO:0007669"/>
    <property type="project" value="TreeGrafter"/>
</dbReference>
<feature type="compositionally biased region" description="Polar residues" evidence="2">
    <location>
        <begin position="417"/>
        <end position="426"/>
    </location>
</feature>
<accession>A0A6P5AMF5</accession>
<dbReference type="GO" id="GO:0005737">
    <property type="term" value="C:cytoplasm"/>
    <property type="evidence" value="ECO:0007669"/>
    <property type="project" value="TreeGrafter"/>
</dbReference>
<feature type="region of interest" description="Disordered" evidence="2">
    <location>
        <begin position="378"/>
        <end position="448"/>
    </location>
</feature>
<dbReference type="GeneID" id="109485233"/>
<dbReference type="GO" id="GO:0007165">
    <property type="term" value="P:signal transduction"/>
    <property type="evidence" value="ECO:0007669"/>
    <property type="project" value="InterPro"/>
</dbReference>
<dbReference type="RefSeq" id="XP_019644237.1">
    <property type="nucleotide sequence ID" value="XM_019788678.1"/>
</dbReference>
<dbReference type="Pfam" id="PF00620">
    <property type="entry name" value="RhoGAP"/>
    <property type="match status" value="1"/>
</dbReference>
<evidence type="ECO:0000313" key="5">
    <source>
        <dbReference type="RefSeq" id="XP_019644237.1"/>
    </source>
</evidence>
<dbReference type="OrthoDB" id="10061772at2759"/>
<dbReference type="SUPFAM" id="SSF48350">
    <property type="entry name" value="GTPase activation domain, GAP"/>
    <property type="match status" value="1"/>
</dbReference>
<dbReference type="PANTHER" id="PTHR14963:SF7">
    <property type="entry name" value="RHO GTPASE-ACTIVATING PROTEIN 19"/>
    <property type="match status" value="1"/>
</dbReference>
<dbReference type="SMART" id="SM00324">
    <property type="entry name" value="RhoGAP"/>
    <property type="match status" value="1"/>
</dbReference>
<proteinExistence type="predicted"/>
<evidence type="ECO:0000313" key="4">
    <source>
        <dbReference type="Proteomes" id="UP000515135"/>
    </source>
</evidence>
<evidence type="ECO:0000259" key="3">
    <source>
        <dbReference type="PROSITE" id="PS50238"/>
    </source>
</evidence>
<organism evidence="4 5">
    <name type="scientific">Branchiostoma belcheri</name>
    <name type="common">Amphioxus</name>
    <dbReference type="NCBI Taxonomy" id="7741"/>
    <lineage>
        <taxon>Eukaryota</taxon>
        <taxon>Metazoa</taxon>
        <taxon>Chordata</taxon>
        <taxon>Cephalochordata</taxon>
        <taxon>Leptocardii</taxon>
        <taxon>Amphioxiformes</taxon>
        <taxon>Branchiostomatidae</taxon>
        <taxon>Branchiostoma</taxon>
    </lineage>
</organism>
<dbReference type="AlphaFoldDB" id="A0A6P5AMF5"/>
<evidence type="ECO:0000256" key="2">
    <source>
        <dbReference type="SAM" id="MobiDB-lite"/>
    </source>
</evidence>
<feature type="region of interest" description="Disordered" evidence="2">
    <location>
        <begin position="316"/>
        <end position="349"/>
    </location>
</feature>
<protein>
    <submittedName>
        <fullName evidence="5">Rho GTPase-activating protein 19-like</fullName>
    </submittedName>
</protein>
<dbReference type="GO" id="GO:0005096">
    <property type="term" value="F:GTPase activator activity"/>
    <property type="evidence" value="ECO:0007669"/>
    <property type="project" value="UniProtKB-KW"/>
</dbReference>
<dbReference type="Proteomes" id="UP000515135">
    <property type="component" value="Unplaced"/>
</dbReference>
<keyword evidence="1" id="KW-0343">GTPase activation</keyword>
<evidence type="ECO:0000256" key="1">
    <source>
        <dbReference type="ARBA" id="ARBA00022468"/>
    </source>
</evidence>
<gene>
    <name evidence="5" type="primary">LOC109485233</name>
</gene>
<name>A0A6P5AMF5_BRABE</name>
<dbReference type="PROSITE" id="PS50238">
    <property type="entry name" value="RHOGAP"/>
    <property type="match status" value="1"/>
</dbReference>
<dbReference type="InterPro" id="IPR000198">
    <property type="entry name" value="RhoGAP_dom"/>
</dbReference>
<sequence length="536" mass="60418">MDGPSMQTISQAITNPDYWVDKLRFEDPETFKELCGGMLTRFLDLPGSELSRVLGTSPVKDNRRRFLARKKVTQQAENTVLATWLALRKLKSEQTGGVFGAPLTEEGLAQIHQLIDFLGNHTHVEGIFRIPGNSHRQQRLKDSLNSGVDIDLELGEFTPHDVASVLKIFLGELPEPLLTTRHYPAYLQVPDMMLFDKSVKTDKPNKERQIETYQLLFWLLPNVNRKLLQAVLSLLYRTAQAQKDHKNRMSAHNLGVMFAPHVLWPRSLTIADLKDNVNKLNGAVAFIIKHSQRVFLAPAQLRAQCRLYYAAKEKTETQQSTSTTASPSDEVAQNRAKKRPHEDGESKTQTDLALAQLYAHVQSMPDSHKKRKYIKQFNEQSNCTPGSPNHKLLPRTRGKHVRSKSWGAAITKLFASNKPQTQTKSGAHSDPRKSSQTPTSDRIGARISSHAEINTPGAICRSAQKTQDAQETPAKKTMIPTAFSQAQQLAEKVCYLLVMCDIVQQYKLFPLYLELFCNLLCLGWTSITSYKLSYLS</sequence>